<sequence length="99" mass="10861">MSDIVGIDQGRARQATADVEAVVNGMRATLRRIQTVVDSARDGWRGTANGAFESASARWSDEGRRLNALLDEMTIKLNEANSRYGQMEQDSSGVFNLKV</sequence>
<dbReference type="InterPro" id="IPR036689">
    <property type="entry name" value="ESAT-6-like_sf"/>
</dbReference>
<accession>A0ABV8DYJ0</accession>
<dbReference type="EMBL" id="JBHSAX010000017">
    <property type="protein sequence ID" value="MFC3964596.1"/>
    <property type="molecule type" value="Genomic_DNA"/>
</dbReference>
<dbReference type="RefSeq" id="WP_378614348.1">
    <property type="nucleotide sequence ID" value="NZ_JBHSAX010000017.1"/>
</dbReference>
<protein>
    <submittedName>
        <fullName evidence="1">WXG100 family type VII secretion target</fullName>
    </submittedName>
</protein>
<keyword evidence="2" id="KW-1185">Reference proteome</keyword>
<proteinExistence type="predicted"/>
<dbReference type="InterPro" id="IPR010310">
    <property type="entry name" value="T7SS_ESAT-6-like"/>
</dbReference>
<dbReference type="Pfam" id="PF06013">
    <property type="entry name" value="WXG100"/>
    <property type="match status" value="1"/>
</dbReference>
<dbReference type="Gene3D" id="1.10.287.1060">
    <property type="entry name" value="ESAT-6-like"/>
    <property type="match status" value="1"/>
</dbReference>
<gene>
    <name evidence="1" type="ORF">ACFO0B_21645</name>
</gene>
<comment type="caution">
    <text evidence="1">The sequence shown here is derived from an EMBL/GenBank/DDBJ whole genome shotgun (WGS) entry which is preliminary data.</text>
</comment>
<organism evidence="1 2">
    <name type="scientific">Nocardia jiangsuensis</name>
    <dbReference type="NCBI Taxonomy" id="1691563"/>
    <lineage>
        <taxon>Bacteria</taxon>
        <taxon>Bacillati</taxon>
        <taxon>Actinomycetota</taxon>
        <taxon>Actinomycetes</taxon>
        <taxon>Mycobacteriales</taxon>
        <taxon>Nocardiaceae</taxon>
        <taxon>Nocardia</taxon>
    </lineage>
</organism>
<dbReference type="SUPFAM" id="SSF140453">
    <property type="entry name" value="EsxAB dimer-like"/>
    <property type="match status" value="1"/>
</dbReference>
<evidence type="ECO:0000313" key="2">
    <source>
        <dbReference type="Proteomes" id="UP001595696"/>
    </source>
</evidence>
<reference evidence="2" key="1">
    <citation type="journal article" date="2019" name="Int. J. Syst. Evol. Microbiol.">
        <title>The Global Catalogue of Microorganisms (GCM) 10K type strain sequencing project: providing services to taxonomists for standard genome sequencing and annotation.</title>
        <authorList>
            <consortium name="The Broad Institute Genomics Platform"/>
            <consortium name="The Broad Institute Genome Sequencing Center for Infectious Disease"/>
            <person name="Wu L."/>
            <person name="Ma J."/>
        </authorList>
    </citation>
    <scope>NUCLEOTIDE SEQUENCE [LARGE SCALE GENOMIC DNA]</scope>
    <source>
        <strain evidence="2">CGMCC 4.7330</strain>
    </source>
</reference>
<name>A0ABV8DYJ0_9NOCA</name>
<evidence type="ECO:0000313" key="1">
    <source>
        <dbReference type="EMBL" id="MFC3964596.1"/>
    </source>
</evidence>
<dbReference type="Proteomes" id="UP001595696">
    <property type="component" value="Unassembled WGS sequence"/>
</dbReference>